<dbReference type="STRING" id="1123272.SAMN02745824_0169"/>
<dbReference type="EMBL" id="FSQW01000001">
    <property type="protein sequence ID" value="SIN59640.1"/>
    <property type="molecule type" value="Genomic_DNA"/>
</dbReference>
<feature type="transmembrane region" description="Helical" evidence="1">
    <location>
        <begin position="134"/>
        <end position="159"/>
    </location>
</feature>
<dbReference type="GO" id="GO:0005886">
    <property type="term" value="C:plasma membrane"/>
    <property type="evidence" value="ECO:0007669"/>
    <property type="project" value="TreeGrafter"/>
</dbReference>
<keyword evidence="1" id="KW-0472">Membrane</keyword>
<evidence type="ECO:0000313" key="4">
    <source>
        <dbReference type="Proteomes" id="UP000185192"/>
    </source>
</evidence>
<proteinExistence type="predicted"/>
<evidence type="ECO:0000256" key="1">
    <source>
        <dbReference type="SAM" id="Phobius"/>
    </source>
</evidence>
<feature type="transmembrane region" description="Helical" evidence="1">
    <location>
        <begin position="106"/>
        <end position="127"/>
    </location>
</feature>
<keyword evidence="4" id="KW-1185">Reference proteome</keyword>
<dbReference type="RefSeq" id="WP_074203286.1">
    <property type="nucleotide sequence ID" value="NZ_FSQW01000001.1"/>
</dbReference>
<keyword evidence="1" id="KW-0812">Transmembrane</keyword>
<dbReference type="Proteomes" id="UP000185192">
    <property type="component" value="Unassembled WGS sequence"/>
</dbReference>
<dbReference type="AlphaFoldDB" id="A0A1N6CM60"/>
<dbReference type="InterPro" id="IPR032816">
    <property type="entry name" value="VTT_dom"/>
</dbReference>
<reference evidence="4" key="1">
    <citation type="submission" date="2016-11" db="EMBL/GenBank/DDBJ databases">
        <authorList>
            <person name="Varghese N."/>
            <person name="Submissions S."/>
        </authorList>
    </citation>
    <scope>NUCLEOTIDE SEQUENCE [LARGE SCALE GENOMIC DNA]</scope>
    <source>
        <strain evidence="4">DSM 22363</strain>
    </source>
</reference>
<dbReference type="InterPro" id="IPR051311">
    <property type="entry name" value="DedA_domain"/>
</dbReference>
<feature type="transmembrane region" description="Helical" evidence="1">
    <location>
        <begin position="171"/>
        <end position="192"/>
    </location>
</feature>
<sequence>MLKRLYEWMLEKAGHPQATKWLSGISFAESSFFPIPPDVMLAPMCLAKPHRAFWYATICTISSVLGALLGYAIGYFLFETVGIAILEFYGVTKEFDVFAENFNEQGWIVVLLAGFTPLPFKVITIAAGSTAMPIYILVIAAIIARSARFFLVAGLLRFFGPPMKEWIDKNFALATTLGGVLFVGGFVAVKWLV</sequence>
<keyword evidence="1" id="KW-1133">Transmembrane helix</keyword>
<accession>A0A1N6CM60</accession>
<evidence type="ECO:0000313" key="3">
    <source>
        <dbReference type="EMBL" id="SIN59640.1"/>
    </source>
</evidence>
<dbReference type="PANTHER" id="PTHR42709">
    <property type="entry name" value="ALKALINE PHOSPHATASE LIKE PROTEIN"/>
    <property type="match status" value="1"/>
</dbReference>
<feature type="transmembrane region" description="Helical" evidence="1">
    <location>
        <begin position="53"/>
        <end position="86"/>
    </location>
</feature>
<evidence type="ECO:0000259" key="2">
    <source>
        <dbReference type="Pfam" id="PF09335"/>
    </source>
</evidence>
<dbReference type="PANTHER" id="PTHR42709:SF11">
    <property type="entry name" value="DEDA FAMILY PROTEIN"/>
    <property type="match status" value="1"/>
</dbReference>
<name>A0A1N6CM60_9SPHN</name>
<protein>
    <submittedName>
        <fullName evidence="3">Membrane protein YqaA, SNARE-associated domain</fullName>
    </submittedName>
</protein>
<dbReference type="OrthoDB" id="9810270at2"/>
<dbReference type="Pfam" id="PF09335">
    <property type="entry name" value="VTT_dom"/>
    <property type="match status" value="1"/>
</dbReference>
<gene>
    <name evidence="3" type="ORF">SAMN02745824_0169</name>
</gene>
<organism evidence="3 4">
    <name type="scientific">Parasphingorhabdus marina DSM 22363</name>
    <dbReference type="NCBI Taxonomy" id="1123272"/>
    <lineage>
        <taxon>Bacteria</taxon>
        <taxon>Pseudomonadati</taxon>
        <taxon>Pseudomonadota</taxon>
        <taxon>Alphaproteobacteria</taxon>
        <taxon>Sphingomonadales</taxon>
        <taxon>Sphingomonadaceae</taxon>
        <taxon>Parasphingorhabdus</taxon>
    </lineage>
</organism>
<feature type="domain" description="VTT" evidence="2">
    <location>
        <begin position="59"/>
        <end position="155"/>
    </location>
</feature>